<keyword evidence="4" id="KW-1185">Reference proteome</keyword>
<evidence type="ECO:0000313" key="4">
    <source>
        <dbReference type="Proteomes" id="UP001150538"/>
    </source>
</evidence>
<feature type="region of interest" description="Disordered" evidence="1">
    <location>
        <begin position="136"/>
        <end position="168"/>
    </location>
</feature>
<dbReference type="AlphaFoldDB" id="A0A9W7ZQP7"/>
<evidence type="ECO:0008006" key="5">
    <source>
        <dbReference type="Google" id="ProtNLM"/>
    </source>
</evidence>
<feature type="chain" id="PRO_5040938887" description="Chitin-binding type-2 domain-containing protein" evidence="2">
    <location>
        <begin position="25"/>
        <end position="194"/>
    </location>
</feature>
<evidence type="ECO:0000313" key="3">
    <source>
        <dbReference type="EMBL" id="KAJ1914585.1"/>
    </source>
</evidence>
<protein>
    <recommendedName>
        <fullName evidence="5">Chitin-binding type-2 domain-containing protein</fullName>
    </recommendedName>
</protein>
<feature type="signal peptide" evidence="2">
    <location>
        <begin position="1"/>
        <end position="24"/>
    </location>
</feature>
<gene>
    <name evidence="3" type="ORF">H4219_004722</name>
</gene>
<comment type="caution">
    <text evidence="3">The sequence shown here is derived from an EMBL/GenBank/DDBJ whole genome shotgun (WGS) entry which is preliminary data.</text>
</comment>
<name>A0A9W7ZQP7_9FUNG</name>
<accession>A0A9W7ZQP7</accession>
<evidence type="ECO:0000256" key="2">
    <source>
        <dbReference type="SAM" id="SignalP"/>
    </source>
</evidence>
<reference evidence="3" key="1">
    <citation type="submission" date="2022-07" db="EMBL/GenBank/DDBJ databases">
        <title>Phylogenomic reconstructions and comparative analyses of Kickxellomycotina fungi.</title>
        <authorList>
            <person name="Reynolds N.K."/>
            <person name="Stajich J.E."/>
            <person name="Barry K."/>
            <person name="Grigoriev I.V."/>
            <person name="Crous P."/>
            <person name="Smith M.E."/>
        </authorList>
    </citation>
    <scope>NUCLEOTIDE SEQUENCE</scope>
    <source>
        <strain evidence="3">NBRC 100468</strain>
    </source>
</reference>
<organism evidence="3 4">
    <name type="scientific">Mycoemilia scoparia</name>
    <dbReference type="NCBI Taxonomy" id="417184"/>
    <lineage>
        <taxon>Eukaryota</taxon>
        <taxon>Fungi</taxon>
        <taxon>Fungi incertae sedis</taxon>
        <taxon>Zoopagomycota</taxon>
        <taxon>Kickxellomycotina</taxon>
        <taxon>Kickxellomycetes</taxon>
        <taxon>Kickxellales</taxon>
        <taxon>Kickxellaceae</taxon>
        <taxon>Mycoemilia</taxon>
    </lineage>
</organism>
<keyword evidence="2" id="KW-0732">Signal</keyword>
<proteinExistence type="predicted"/>
<dbReference type="Proteomes" id="UP001150538">
    <property type="component" value="Unassembled WGS sequence"/>
</dbReference>
<evidence type="ECO:0000256" key="1">
    <source>
        <dbReference type="SAM" id="MobiDB-lite"/>
    </source>
</evidence>
<sequence>MVKPLFLIFTTVSLLALNSPYVSAASVNPQPQCQAFQVYSQCPGNVNDVADHYFVCMNGVHTKINCQPNNKCYLNDKKSPRCHPITPKNTQNIKPRSEKMKPDDIQDVKDLKANDADPIKHKISDHNNGEAAVTHKNKVHKHNGSSNHKAKAQNRKAHDKKVKDKGLGGLLDNFTNNLVKRRKHYRHKKGSHNH</sequence>
<feature type="compositionally biased region" description="Basic residues" evidence="1">
    <location>
        <begin position="136"/>
        <end position="160"/>
    </location>
</feature>
<dbReference type="EMBL" id="JANBPU010000190">
    <property type="protein sequence ID" value="KAJ1914585.1"/>
    <property type="molecule type" value="Genomic_DNA"/>
</dbReference>